<evidence type="ECO:0000313" key="3">
    <source>
        <dbReference type="Proteomes" id="UP000264141"/>
    </source>
</evidence>
<dbReference type="EMBL" id="DPBP01000047">
    <property type="protein sequence ID" value="HCE18594.1"/>
    <property type="molecule type" value="Genomic_DNA"/>
</dbReference>
<dbReference type="PANTHER" id="PTHR18964">
    <property type="entry name" value="ROK (REPRESSOR, ORF, KINASE) FAMILY"/>
    <property type="match status" value="1"/>
</dbReference>
<gene>
    <name evidence="2" type="ORF">DEQ80_12115</name>
</gene>
<dbReference type="InterPro" id="IPR036390">
    <property type="entry name" value="WH_DNA-bd_sf"/>
</dbReference>
<sequence length="381" mass="41133">MKKATHQQTKEHNRNLVLKTIFDHEAISRAEIARLTQLTRATVSDLVNELLIEGLVEEVGLGSSMGGKSPILLSLRPDSRYLIGLNLAQDKFIGAIVNLRGEIKETIEYPVQGEDGEQSLELVIRLLENLLATPWKPVVGIGVGTPGLISTRDGVILQAVNLAWKNLPLAHLIRERFSLPVSVLNDSQATAIGEFVYGGHLSEGNMVVVNVRHGVGAGILINGRLFQGDGSGAGEIGHVVVEENGLLCRCGKHGCLETLTSTSAVVRQAGLPGLDQVEAAFRAGDPRIGKIIQDAGTHLGSALAYLVGILNIHEIVLTGEMTRFGEPWLNAVQQAMQRSAFHLLARNTHLRIGSLDYQACILGASSFMLLDGYSLLFLNER</sequence>
<comment type="caution">
    <text evidence="2">The sequence shown here is derived from an EMBL/GenBank/DDBJ whole genome shotgun (WGS) entry which is preliminary data.</text>
</comment>
<dbReference type="Pfam" id="PF00480">
    <property type="entry name" value="ROK"/>
    <property type="match status" value="1"/>
</dbReference>
<evidence type="ECO:0000313" key="2">
    <source>
        <dbReference type="EMBL" id="HCE18594.1"/>
    </source>
</evidence>
<dbReference type="InterPro" id="IPR036388">
    <property type="entry name" value="WH-like_DNA-bd_sf"/>
</dbReference>
<proteinExistence type="inferred from homology"/>
<comment type="similarity">
    <text evidence="1">Belongs to the ROK (NagC/XylR) family.</text>
</comment>
<evidence type="ECO:0000256" key="1">
    <source>
        <dbReference type="ARBA" id="ARBA00006479"/>
    </source>
</evidence>
<dbReference type="InterPro" id="IPR000600">
    <property type="entry name" value="ROK"/>
</dbReference>
<evidence type="ECO:0008006" key="4">
    <source>
        <dbReference type="Google" id="ProtNLM"/>
    </source>
</evidence>
<dbReference type="PANTHER" id="PTHR18964:SF149">
    <property type="entry name" value="BIFUNCTIONAL UDP-N-ACETYLGLUCOSAMINE 2-EPIMERASE_N-ACETYLMANNOSAMINE KINASE"/>
    <property type="match status" value="1"/>
</dbReference>
<dbReference type="InterPro" id="IPR049874">
    <property type="entry name" value="ROK_cs"/>
</dbReference>
<dbReference type="AlphaFoldDB" id="A0A3D1JJG6"/>
<name>A0A3D1JJG6_9CHLR</name>
<dbReference type="SUPFAM" id="SSF53067">
    <property type="entry name" value="Actin-like ATPase domain"/>
    <property type="match status" value="1"/>
</dbReference>
<dbReference type="Gene3D" id="3.30.420.40">
    <property type="match status" value="2"/>
</dbReference>
<dbReference type="InterPro" id="IPR043129">
    <property type="entry name" value="ATPase_NBD"/>
</dbReference>
<dbReference type="Gene3D" id="1.10.10.10">
    <property type="entry name" value="Winged helix-like DNA-binding domain superfamily/Winged helix DNA-binding domain"/>
    <property type="match status" value="1"/>
</dbReference>
<organism evidence="2 3">
    <name type="scientific">Anaerolinea thermolimosa</name>
    <dbReference type="NCBI Taxonomy" id="229919"/>
    <lineage>
        <taxon>Bacteria</taxon>
        <taxon>Bacillati</taxon>
        <taxon>Chloroflexota</taxon>
        <taxon>Anaerolineae</taxon>
        <taxon>Anaerolineales</taxon>
        <taxon>Anaerolineaceae</taxon>
        <taxon>Anaerolinea</taxon>
    </lineage>
</organism>
<dbReference type="SUPFAM" id="SSF46785">
    <property type="entry name" value="Winged helix' DNA-binding domain"/>
    <property type="match status" value="1"/>
</dbReference>
<dbReference type="STRING" id="229919.GCA_001050195_02645"/>
<dbReference type="Proteomes" id="UP000264141">
    <property type="component" value="Unassembled WGS sequence"/>
</dbReference>
<dbReference type="PROSITE" id="PS01125">
    <property type="entry name" value="ROK"/>
    <property type="match status" value="1"/>
</dbReference>
<protein>
    <recommendedName>
        <fullName evidence="4">ROK family transcriptional regulator</fullName>
    </recommendedName>
</protein>
<accession>A0A3D1JJG6</accession>
<reference evidence="2 3" key="1">
    <citation type="journal article" date="2018" name="Nat. Biotechnol.">
        <title>A standardized bacterial taxonomy based on genome phylogeny substantially revises the tree of life.</title>
        <authorList>
            <person name="Parks D.H."/>
            <person name="Chuvochina M."/>
            <person name="Waite D.W."/>
            <person name="Rinke C."/>
            <person name="Skarshewski A."/>
            <person name="Chaumeil P.A."/>
            <person name="Hugenholtz P."/>
        </authorList>
    </citation>
    <scope>NUCLEOTIDE SEQUENCE [LARGE SCALE GENOMIC DNA]</scope>
    <source>
        <strain evidence="2">UBA8781</strain>
    </source>
</reference>